<protein>
    <submittedName>
        <fullName evidence="2">Uncharacterized protein</fullName>
    </submittedName>
</protein>
<evidence type="ECO:0000313" key="2">
    <source>
        <dbReference type="EMBL" id="KAF3858953.1"/>
    </source>
</evidence>
<name>A0A7J5ZBK2_DISMA</name>
<gene>
    <name evidence="2" type="ORF">F7725_021352</name>
</gene>
<evidence type="ECO:0000256" key="1">
    <source>
        <dbReference type="SAM" id="MobiDB-lite"/>
    </source>
</evidence>
<organism evidence="2 3">
    <name type="scientific">Dissostichus mawsoni</name>
    <name type="common">Antarctic cod</name>
    <dbReference type="NCBI Taxonomy" id="36200"/>
    <lineage>
        <taxon>Eukaryota</taxon>
        <taxon>Metazoa</taxon>
        <taxon>Chordata</taxon>
        <taxon>Craniata</taxon>
        <taxon>Vertebrata</taxon>
        <taxon>Euteleostomi</taxon>
        <taxon>Actinopterygii</taxon>
        <taxon>Neopterygii</taxon>
        <taxon>Teleostei</taxon>
        <taxon>Neoteleostei</taxon>
        <taxon>Acanthomorphata</taxon>
        <taxon>Eupercaria</taxon>
        <taxon>Perciformes</taxon>
        <taxon>Notothenioidei</taxon>
        <taxon>Nototheniidae</taxon>
        <taxon>Dissostichus</taxon>
    </lineage>
</organism>
<comment type="caution">
    <text evidence="2">The sequence shown here is derived from an EMBL/GenBank/DDBJ whole genome shotgun (WGS) entry which is preliminary data.</text>
</comment>
<accession>A0A7J5ZBK2</accession>
<keyword evidence="3" id="KW-1185">Reference proteome</keyword>
<feature type="region of interest" description="Disordered" evidence="1">
    <location>
        <begin position="162"/>
        <end position="226"/>
    </location>
</feature>
<sequence length="226" mass="25442">MCSWVIPQQPLCRKDVTRMDKITFYCRSGMREHGGCSDSSATWMRSFRCLTSCSPVDTPTQLPRAAQITHTHMGTYSGTADVMMISSDSDDDAPYVPLAQRLKQRQESVINATSVTNGKDVEHYSPSKLGDLQLSRQNGLSEQPLSFHQVRTVSPDEAAVFPQQGLPPADTKKNAAKQTLELQSSRKEVLMKKQNREGHQRAKEGTGRNRRGREPRGKLWLRLQRL</sequence>
<proteinExistence type="predicted"/>
<evidence type="ECO:0000313" key="3">
    <source>
        <dbReference type="Proteomes" id="UP000518266"/>
    </source>
</evidence>
<dbReference type="Proteomes" id="UP000518266">
    <property type="component" value="Unassembled WGS sequence"/>
</dbReference>
<dbReference type="OrthoDB" id="343092at2759"/>
<dbReference type="AlphaFoldDB" id="A0A7J5ZBK2"/>
<dbReference type="EMBL" id="JAAKFY010000003">
    <property type="protein sequence ID" value="KAF3858953.1"/>
    <property type="molecule type" value="Genomic_DNA"/>
</dbReference>
<reference evidence="2 3" key="1">
    <citation type="submission" date="2020-03" db="EMBL/GenBank/DDBJ databases">
        <title>Dissostichus mawsoni Genome sequencing and assembly.</title>
        <authorList>
            <person name="Park H."/>
        </authorList>
    </citation>
    <scope>NUCLEOTIDE SEQUENCE [LARGE SCALE GENOMIC DNA]</scope>
    <source>
        <strain evidence="2">DM0001</strain>
        <tissue evidence="2">Muscle</tissue>
    </source>
</reference>
<feature type="compositionally biased region" description="Basic and acidic residues" evidence="1">
    <location>
        <begin position="184"/>
        <end position="217"/>
    </location>
</feature>